<comment type="caution">
    <text evidence="3">The sequence shown here is derived from an EMBL/GenBank/DDBJ whole genome shotgun (WGS) entry which is preliminary data.</text>
</comment>
<reference evidence="3" key="1">
    <citation type="submission" date="2020-06" db="EMBL/GenBank/DDBJ databases">
        <authorList>
            <consortium name="Plant Systems Biology data submission"/>
        </authorList>
    </citation>
    <scope>NUCLEOTIDE SEQUENCE</scope>
    <source>
        <strain evidence="3">D6</strain>
    </source>
</reference>
<feature type="domain" description="U-box" evidence="2">
    <location>
        <begin position="3"/>
        <end position="81"/>
    </location>
</feature>
<evidence type="ECO:0000259" key="2">
    <source>
        <dbReference type="PROSITE" id="PS51698"/>
    </source>
</evidence>
<dbReference type="SUPFAM" id="SSF81901">
    <property type="entry name" value="HCP-like"/>
    <property type="match status" value="1"/>
</dbReference>
<feature type="region of interest" description="Disordered" evidence="1">
    <location>
        <begin position="232"/>
        <end position="262"/>
    </location>
</feature>
<evidence type="ECO:0000256" key="1">
    <source>
        <dbReference type="SAM" id="MobiDB-lite"/>
    </source>
</evidence>
<dbReference type="InterPro" id="IPR003613">
    <property type="entry name" value="Ubox_domain"/>
</dbReference>
<dbReference type="PROSITE" id="PS51698">
    <property type="entry name" value="U_BOX"/>
    <property type="match status" value="1"/>
</dbReference>
<keyword evidence="4" id="KW-1185">Reference proteome</keyword>
<dbReference type="SMART" id="SM00504">
    <property type="entry name" value="Ubox"/>
    <property type="match status" value="1"/>
</dbReference>
<evidence type="ECO:0000313" key="3">
    <source>
        <dbReference type="EMBL" id="CAB9517637.1"/>
    </source>
</evidence>
<dbReference type="Gene3D" id="3.30.40.10">
    <property type="entry name" value="Zinc/RING finger domain, C3HC4 (zinc finger)"/>
    <property type="match status" value="1"/>
</dbReference>
<name>A0A9N8EAP8_9STRA</name>
<dbReference type="AlphaFoldDB" id="A0A9N8EAP8"/>
<accession>A0A9N8EAP8</accession>
<dbReference type="EMBL" id="CAICTM010000869">
    <property type="protein sequence ID" value="CAB9517637.1"/>
    <property type="molecule type" value="Genomic_DNA"/>
</dbReference>
<dbReference type="SUPFAM" id="SSF57850">
    <property type="entry name" value="RING/U-box"/>
    <property type="match status" value="1"/>
</dbReference>
<dbReference type="Proteomes" id="UP001153069">
    <property type="component" value="Unassembled WGS sequence"/>
</dbReference>
<dbReference type="GO" id="GO:0016567">
    <property type="term" value="P:protein ubiquitination"/>
    <property type="evidence" value="ECO:0007669"/>
    <property type="project" value="InterPro"/>
</dbReference>
<dbReference type="OrthoDB" id="272077at2759"/>
<proteinExistence type="predicted"/>
<protein>
    <recommendedName>
        <fullName evidence="2">U-box domain-containing protein</fullName>
    </recommendedName>
</protein>
<organism evidence="3 4">
    <name type="scientific">Seminavis robusta</name>
    <dbReference type="NCBI Taxonomy" id="568900"/>
    <lineage>
        <taxon>Eukaryota</taxon>
        <taxon>Sar</taxon>
        <taxon>Stramenopiles</taxon>
        <taxon>Ochrophyta</taxon>
        <taxon>Bacillariophyta</taxon>
        <taxon>Bacillariophyceae</taxon>
        <taxon>Bacillariophycidae</taxon>
        <taxon>Naviculales</taxon>
        <taxon>Naviculaceae</taxon>
        <taxon>Seminavis</taxon>
    </lineage>
</organism>
<dbReference type="InterPro" id="IPR011990">
    <property type="entry name" value="TPR-like_helical_dom_sf"/>
</dbReference>
<dbReference type="GO" id="GO:0004842">
    <property type="term" value="F:ubiquitin-protein transferase activity"/>
    <property type="evidence" value="ECO:0007669"/>
    <property type="project" value="InterPro"/>
</dbReference>
<sequence length="262" mass="28939">MRDLTPDFICPITKELPWVAVIAQDGRTYEKEAIEQYFKTQQEEGLPIKSYITNEPMGTELVDVPRNKSLIESLIDRKVIQGPELVAWNKKVEQVKEKDKLLQRANGGDGQAMYSAGINGFEKNLQLAYAWYKKSHEAGNVKGTACLGQCLVRGLGVTNKVAPGMHCLTHAANNGSDYAAYTLGKAFAKGYFGLPVNKKEAMFWLAKSVGVCTHSHMSGSFKVVAQKELDELVNSQEDSDASSTDFREAQDAPSTDGRERQV</sequence>
<evidence type="ECO:0000313" key="4">
    <source>
        <dbReference type="Proteomes" id="UP001153069"/>
    </source>
</evidence>
<dbReference type="Gene3D" id="1.25.40.10">
    <property type="entry name" value="Tetratricopeptide repeat domain"/>
    <property type="match status" value="1"/>
</dbReference>
<feature type="compositionally biased region" description="Basic and acidic residues" evidence="1">
    <location>
        <begin position="245"/>
        <end position="262"/>
    </location>
</feature>
<feature type="compositionally biased region" description="Polar residues" evidence="1">
    <location>
        <begin position="233"/>
        <end position="244"/>
    </location>
</feature>
<gene>
    <name evidence="3" type="ORF">SEMRO_870_G213610.1</name>
</gene>
<dbReference type="InterPro" id="IPR013083">
    <property type="entry name" value="Znf_RING/FYVE/PHD"/>
</dbReference>